<dbReference type="EMBL" id="WSRP01000004">
    <property type="protein sequence ID" value="MVX55942.1"/>
    <property type="molecule type" value="Genomic_DNA"/>
</dbReference>
<evidence type="ECO:0000256" key="2">
    <source>
        <dbReference type="ARBA" id="ARBA00022475"/>
    </source>
</evidence>
<feature type="domain" description="MotA/TolQ/ExbB proton channel" evidence="8">
    <location>
        <begin position="73"/>
        <end position="174"/>
    </location>
</feature>
<evidence type="ECO:0000256" key="4">
    <source>
        <dbReference type="ARBA" id="ARBA00022989"/>
    </source>
</evidence>
<dbReference type="InterPro" id="IPR050790">
    <property type="entry name" value="ExbB/TolQ_transport"/>
</dbReference>
<dbReference type="RefSeq" id="WP_160334379.1">
    <property type="nucleotide sequence ID" value="NZ_CALPCR010000005.1"/>
</dbReference>
<evidence type="ECO:0000256" key="7">
    <source>
        <dbReference type="SAM" id="Phobius"/>
    </source>
</evidence>
<name>A0A6L6YGH4_9BURK</name>
<evidence type="ECO:0000313" key="10">
    <source>
        <dbReference type="Proteomes" id="UP000472580"/>
    </source>
</evidence>
<proteinExistence type="inferred from homology"/>
<keyword evidence="10" id="KW-1185">Reference proteome</keyword>
<reference evidence="9 10" key="1">
    <citation type="submission" date="2019-12" db="EMBL/GenBank/DDBJ databases">
        <title>Microbes associate with the intestines of laboratory mice.</title>
        <authorList>
            <person name="Navarre W."/>
            <person name="Wong E."/>
        </authorList>
    </citation>
    <scope>NUCLEOTIDE SEQUENCE [LARGE SCALE GENOMIC DNA]</scope>
    <source>
        <strain evidence="9 10">NM82_D38</strain>
    </source>
</reference>
<dbReference type="GO" id="GO:0017038">
    <property type="term" value="P:protein import"/>
    <property type="evidence" value="ECO:0007669"/>
    <property type="project" value="TreeGrafter"/>
</dbReference>
<keyword evidence="5 7" id="KW-0472">Membrane</keyword>
<dbReference type="AlphaFoldDB" id="A0A6L6YGH4"/>
<keyword evidence="4 7" id="KW-1133">Transmembrane helix</keyword>
<keyword evidence="6" id="KW-0813">Transport</keyword>
<sequence length="198" mass="21786">MSLIYAGGWVMIPLLLISVIVLALIIDRSLTLIWNPMPDKTQREKISEAVRSGNNAQAAEILRETDWLKSYANALQSEKKAALYEGYLTEAVTDIAAFLERRCALLATLGRVSPLLGLLGTIIGMIQTFAVVAQSRSGIDMELLADGIWQALITTATGLIIAILAILCYRVFLSIEAERLDFFNRLSNTAILLKESQD</sequence>
<dbReference type="PANTHER" id="PTHR30625">
    <property type="entry name" value="PROTEIN TOLQ"/>
    <property type="match status" value="1"/>
</dbReference>
<evidence type="ECO:0000256" key="1">
    <source>
        <dbReference type="ARBA" id="ARBA00004651"/>
    </source>
</evidence>
<keyword evidence="6" id="KW-0653">Protein transport</keyword>
<evidence type="ECO:0000259" key="8">
    <source>
        <dbReference type="Pfam" id="PF01618"/>
    </source>
</evidence>
<dbReference type="InterPro" id="IPR002898">
    <property type="entry name" value="MotA_ExbB_proton_chnl"/>
</dbReference>
<feature type="transmembrane region" description="Helical" evidence="7">
    <location>
        <begin position="115"/>
        <end position="135"/>
    </location>
</feature>
<feature type="transmembrane region" description="Helical" evidence="7">
    <location>
        <begin position="147"/>
        <end position="172"/>
    </location>
</feature>
<dbReference type="OrthoDB" id="4045at2"/>
<dbReference type="Pfam" id="PF01618">
    <property type="entry name" value="MotA_ExbB"/>
    <property type="match status" value="1"/>
</dbReference>
<keyword evidence="3 7" id="KW-0812">Transmembrane</keyword>
<organism evidence="9 10">
    <name type="scientific">Parasutterella muris</name>
    <dbReference type="NCBI Taxonomy" id="2565572"/>
    <lineage>
        <taxon>Bacteria</taxon>
        <taxon>Pseudomonadati</taxon>
        <taxon>Pseudomonadota</taxon>
        <taxon>Betaproteobacteria</taxon>
        <taxon>Burkholderiales</taxon>
        <taxon>Sutterellaceae</taxon>
        <taxon>Parasutterella</taxon>
    </lineage>
</organism>
<accession>A0A6L6YGH4</accession>
<comment type="similarity">
    <text evidence="6">Belongs to the exbB/tolQ family.</text>
</comment>
<evidence type="ECO:0000256" key="5">
    <source>
        <dbReference type="ARBA" id="ARBA00023136"/>
    </source>
</evidence>
<feature type="transmembrane region" description="Helical" evidence="7">
    <location>
        <begin position="6"/>
        <end position="26"/>
    </location>
</feature>
<dbReference type="GO" id="GO:0005886">
    <property type="term" value="C:plasma membrane"/>
    <property type="evidence" value="ECO:0007669"/>
    <property type="project" value="UniProtKB-SubCell"/>
</dbReference>
<dbReference type="Proteomes" id="UP000472580">
    <property type="component" value="Unassembled WGS sequence"/>
</dbReference>
<evidence type="ECO:0000313" key="9">
    <source>
        <dbReference type="EMBL" id="MVX55942.1"/>
    </source>
</evidence>
<protein>
    <submittedName>
        <fullName evidence="9">MotA/TolQ/ExbB proton channel family protein</fullName>
    </submittedName>
</protein>
<comment type="subcellular location">
    <subcellularLocation>
        <location evidence="1">Cell membrane</location>
        <topology evidence="1">Multi-pass membrane protein</topology>
    </subcellularLocation>
    <subcellularLocation>
        <location evidence="6">Membrane</location>
        <topology evidence="6">Multi-pass membrane protein</topology>
    </subcellularLocation>
</comment>
<evidence type="ECO:0000256" key="3">
    <source>
        <dbReference type="ARBA" id="ARBA00022692"/>
    </source>
</evidence>
<gene>
    <name evidence="9" type="ORF">E5987_01805</name>
</gene>
<dbReference type="PANTHER" id="PTHR30625:SF11">
    <property type="entry name" value="MOTA_TOLQ_EXBB PROTON CHANNEL DOMAIN-CONTAINING PROTEIN"/>
    <property type="match status" value="1"/>
</dbReference>
<evidence type="ECO:0000256" key="6">
    <source>
        <dbReference type="RuleBase" id="RU004057"/>
    </source>
</evidence>
<comment type="caution">
    <text evidence="9">The sequence shown here is derived from an EMBL/GenBank/DDBJ whole genome shotgun (WGS) entry which is preliminary data.</text>
</comment>
<keyword evidence="2" id="KW-1003">Cell membrane</keyword>